<organism evidence="1 2">
    <name type="scientific">Paenibacillus endophyticus</name>
    <dbReference type="NCBI Taxonomy" id="1294268"/>
    <lineage>
        <taxon>Bacteria</taxon>
        <taxon>Bacillati</taxon>
        <taxon>Bacillota</taxon>
        <taxon>Bacilli</taxon>
        <taxon>Bacillales</taxon>
        <taxon>Paenibacillaceae</taxon>
        <taxon>Paenibacillus</taxon>
    </lineage>
</organism>
<name>A0A7W5GBF8_9BACL</name>
<dbReference type="Proteomes" id="UP000518605">
    <property type="component" value="Unassembled WGS sequence"/>
</dbReference>
<evidence type="ECO:0000313" key="2">
    <source>
        <dbReference type="Proteomes" id="UP000518605"/>
    </source>
</evidence>
<reference evidence="1 2" key="1">
    <citation type="submission" date="2020-08" db="EMBL/GenBank/DDBJ databases">
        <title>Genomic Encyclopedia of Type Strains, Phase III (KMG-III): the genomes of soil and plant-associated and newly described type strains.</title>
        <authorList>
            <person name="Whitman W."/>
        </authorList>
    </citation>
    <scope>NUCLEOTIDE SEQUENCE [LARGE SCALE GENOMIC DNA]</scope>
    <source>
        <strain evidence="1 2">CECT 8234</strain>
    </source>
</reference>
<dbReference type="RefSeq" id="WP_183564651.1">
    <property type="nucleotide sequence ID" value="NZ_CBCSLB010000030.1"/>
</dbReference>
<dbReference type="EMBL" id="JACHXW010000009">
    <property type="protein sequence ID" value="MBB3153323.1"/>
    <property type="molecule type" value="Genomic_DNA"/>
</dbReference>
<comment type="caution">
    <text evidence="1">The sequence shown here is derived from an EMBL/GenBank/DDBJ whole genome shotgun (WGS) entry which is preliminary data.</text>
</comment>
<proteinExistence type="predicted"/>
<accession>A0A7W5GBF8</accession>
<gene>
    <name evidence="1" type="ORF">FHS16_003385</name>
</gene>
<dbReference type="AlphaFoldDB" id="A0A7W5GBF8"/>
<sequence length="178" mass="19288">MLATVVVAVVVLSMLSVGYSYLKANPPLAAGVSASTSDRKVVLVSVGNKSKFGDIKILQVLVNGDATPAFAKIQVSDHRKGFIISSYNEVEHPDKFAFAELSAVSLGPGTEPGEQLEKLNEGTASTEEKIYALTIADEATIERITIKYRYYSMTYETTLSTEMLKQPEPVPTNPLQQT</sequence>
<evidence type="ECO:0000313" key="1">
    <source>
        <dbReference type="EMBL" id="MBB3153323.1"/>
    </source>
</evidence>
<protein>
    <submittedName>
        <fullName evidence="1">Uncharacterized protein</fullName>
    </submittedName>
</protein>
<keyword evidence="2" id="KW-1185">Reference proteome</keyword>